<dbReference type="AlphaFoldDB" id="A0A7M7K8R5"/>
<dbReference type="InParanoid" id="A0A7M7K8R5"/>
<keyword evidence="2" id="KW-1185">Reference proteome</keyword>
<accession>A0A7M7K8R5</accession>
<dbReference type="OrthoDB" id="10435722at2759"/>
<protein>
    <submittedName>
        <fullName evidence="1">Uncharacterized protein</fullName>
    </submittedName>
</protein>
<dbReference type="GeneID" id="111251194"/>
<proteinExistence type="predicted"/>
<dbReference type="Proteomes" id="UP000594260">
    <property type="component" value="Unplaced"/>
</dbReference>
<dbReference type="RefSeq" id="XP_022663294.1">
    <property type="nucleotide sequence ID" value="XM_022807559.1"/>
</dbReference>
<reference evidence="1" key="1">
    <citation type="submission" date="2021-01" db="UniProtKB">
        <authorList>
            <consortium name="EnsemblMetazoa"/>
        </authorList>
    </citation>
    <scope>IDENTIFICATION</scope>
</reference>
<dbReference type="KEGG" id="vde:111251194"/>
<sequence>MFPLVHKPFYEQFHLSPIESALTHRRSKPLSSSVYSLEPLTVLVDCFLAKLPSEFATEFASTIKELFGGLSVAEGLKLVCKNNNDDGTMLLQTWVDELDEERKPRARLAVWDCIEANADIVTSSK</sequence>
<evidence type="ECO:0000313" key="1">
    <source>
        <dbReference type="EnsemblMetazoa" id="XP_022663294"/>
    </source>
</evidence>
<name>A0A7M7K8R5_VARDE</name>
<organism evidence="1 2">
    <name type="scientific">Varroa destructor</name>
    <name type="common">Honeybee mite</name>
    <dbReference type="NCBI Taxonomy" id="109461"/>
    <lineage>
        <taxon>Eukaryota</taxon>
        <taxon>Metazoa</taxon>
        <taxon>Ecdysozoa</taxon>
        <taxon>Arthropoda</taxon>
        <taxon>Chelicerata</taxon>
        <taxon>Arachnida</taxon>
        <taxon>Acari</taxon>
        <taxon>Parasitiformes</taxon>
        <taxon>Mesostigmata</taxon>
        <taxon>Gamasina</taxon>
        <taxon>Dermanyssoidea</taxon>
        <taxon>Varroidae</taxon>
        <taxon>Varroa</taxon>
    </lineage>
</organism>
<evidence type="ECO:0000313" key="2">
    <source>
        <dbReference type="Proteomes" id="UP000594260"/>
    </source>
</evidence>
<dbReference type="EnsemblMetazoa" id="XM_022807559">
    <property type="protein sequence ID" value="XP_022663294"/>
    <property type="gene ID" value="LOC111251194"/>
</dbReference>